<feature type="chain" id="PRO_5034808756" description="WSC domain-containing protein" evidence="2">
    <location>
        <begin position="20"/>
        <end position="1313"/>
    </location>
</feature>
<dbReference type="OrthoDB" id="74764at2759"/>
<dbReference type="PROSITE" id="PS51212">
    <property type="entry name" value="WSC"/>
    <property type="match status" value="4"/>
</dbReference>
<dbReference type="PANTHER" id="PTHR43662:SF3">
    <property type="entry name" value="DOMAIN PROTEIN, PUTATIVE (AFU_ORTHOLOGUE AFUA_6G11970)-RELATED"/>
    <property type="match status" value="1"/>
</dbReference>
<evidence type="ECO:0000256" key="2">
    <source>
        <dbReference type="SAM" id="SignalP"/>
    </source>
</evidence>
<feature type="compositionally biased region" description="Basic residues" evidence="1">
    <location>
        <begin position="1277"/>
        <end position="1293"/>
    </location>
</feature>
<feature type="domain" description="WSC" evidence="3">
    <location>
        <begin position="702"/>
        <end position="797"/>
    </location>
</feature>
<feature type="compositionally biased region" description="Low complexity" evidence="1">
    <location>
        <begin position="1232"/>
        <end position="1247"/>
    </location>
</feature>
<reference evidence="4" key="2">
    <citation type="submission" date="2020-05" db="EMBL/GenBank/DDBJ databases">
        <authorList>
            <person name="Kim H.-S."/>
            <person name="Proctor R.H."/>
            <person name="Brown D.W."/>
        </authorList>
    </citation>
    <scope>NUCLEOTIDE SEQUENCE</scope>
    <source>
        <strain evidence="4">NRRL 22465</strain>
    </source>
</reference>
<dbReference type="PANTHER" id="PTHR43662">
    <property type="match status" value="1"/>
</dbReference>
<dbReference type="Pfam" id="PF09362">
    <property type="entry name" value="DUF1996"/>
    <property type="match status" value="1"/>
</dbReference>
<feature type="compositionally biased region" description="Basic and acidic residues" evidence="1">
    <location>
        <begin position="1217"/>
        <end position="1231"/>
    </location>
</feature>
<feature type="domain" description="WSC" evidence="3">
    <location>
        <begin position="486"/>
        <end position="579"/>
    </location>
</feature>
<feature type="region of interest" description="Disordered" evidence="1">
    <location>
        <begin position="833"/>
        <end position="878"/>
    </location>
</feature>
<feature type="region of interest" description="Disordered" evidence="1">
    <location>
        <begin position="918"/>
        <end position="1313"/>
    </location>
</feature>
<feature type="compositionally biased region" description="Low complexity" evidence="1">
    <location>
        <begin position="1115"/>
        <end position="1136"/>
    </location>
</feature>
<name>A0A8H4XIW9_9HYPO</name>
<feature type="compositionally biased region" description="Basic and acidic residues" evidence="1">
    <location>
        <begin position="1021"/>
        <end position="1036"/>
    </location>
</feature>
<proteinExistence type="predicted"/>
<feature type="compositionally biased region" description="Low complexity" evidence="1">
    <location>
        <begin position="1294"/>
        <end position="1305"/>
    </location>
</feature>
<feature type="domain" description="WSC" evidence="3">
    <location>
        <begin position="594"/>
        <end position="688"/>
    </location>
</feature>
<keyword evidence="5" id="KW-1185">Reference proteome</keyword>
<sequence length="1313" mass="139709">MVNYNRALLVLLVATSVEAFWRLSCSIIQTGRVDPIINPGKVAGHLHKVSGASNFGVDSSYDDLQASRCTSCEVQTDKSAYWTPQLFYQHGNGSFEMVPNGGTVIYYLGRGENRSNIEPFPPGFQMLSGDNFARSNDLKTMTYSKKGYKGRPLSERVSFACLDSSGPSKERNYMWKTECDNGMRAQIHFQTCWNGGEYQADQSHVAYMSQIDNGICPPTHPRQLPHLFFEVIYGVNQIQKTKGGRFVFSNGDTTGYSFHGDFLNGWDKDVLKDAIKKCINNDSIGGSVAKCPPLAVSQTPYFSDNCPEMDPLIDEPIRGLLDALPGCNPVQPGPERASPVACDLKPAINDLGDAGLGTIFKPAVGDKVGAWAYFGCATEGVGFRALNKYAVSSNAMTIEYCTASCKAQGYLLAGMENTRECYCANVLTSGTSYLKAASCAALPKMACRGNTTQFCGGPNTLTVWKDTSYTPPQDLVIGQTKISNGMATYMGCYSEPPSGRALSLDRIADTVGMTNEKCVEFCQAGGYTYAGTEYSQECYCGNTINGDSLPDISQCSMQCRGNIFSYCGAGNRLSVWKVDQPEKPTGPITAFNGAALYMGCFTDGGDGGRTLAKASFTGSAVSLDTCFAFCKRNNYPLFGMEYGQECYCGSAPKTQATLTGDGECRMPCKGDPSQKCGAGNRISIWNNTEWSPMARPETKNIQHLYEGCYTEGRGRRALASAKASDSRRMTVEVCSKFCYTKGYAYMGLENGQDCFCNNAGPSSGSKKALESDCGMPCKGNKSQYCGNRSRLNVYKLVGKPATIVKAQAFSSTTRRLSSSTTFLTRTTSASKVVSKGKTSSTTTTRPRSTSRSTTKTKASSTTTTRGTTRSTTSTKATSTSKVVNVKAARVSSTTTSKPPTVFVKVQAITTKTLSSTYSTLSTSKTAPVELAKAKKTATSTSSKVTKTTKTKTSKTTSKTTSTTRSTSKTKPSSTATSTMARPTTRSTTTSKARKTTTISSSSLPQTTAPVLKVVPLKKGKGKGDDGDETKAPEMKKSTTKTTTMSAPSTNTVSSNKSKDGDETEAPETRKTTTKKTSTTTTGASTSNTTTATTKKGKGKGGDETEASETRKTTTKKTSTATSGASASTTTAATTTTKKGKGKDGDENEDEASEIRKTTTKKPTITGTPSTSATSTTKKGKGKDGDEAEASETRKSTTTKISTTSVAPKPTPALRKGKGNDESEAKATETRKTLTTKTSSTSTASATKESSKEGDEVETSKTTTSSTSTSTASSTSKSKGKKKKKTTTTSKGKKTSTSSASRTSSTLHSGRGDD</sequence>
<evidence type="ECO:0000313" key="4">
    <source>
        <dbReference type="EMBL" id="KAF4975873.1"/>
    </source>
</evidence>
<dbReference type="EMBL" id="JABEYC010000592">
    <property type="protein sequence ID" value="KAF4975873.1"/>
    <property type="molecule type" value="Genomic_DNA"/>
</dbReference>
<evidence type="ECO:0000256" key="1">
    <source>
        <dbReference type="SAM" id="MobiDB-lite"/>
    </source>
</evidence>
<evidence type="ECO:0000259" key="3">
    <source>
        <dbReference type="PROSITE" id="PS51212"/>
    </source>
</evidence>
<feature type="compositionally biased region" description="Low complexity" evidence="1">
    <location>
        <begin position="1039"/>
        <end position="1051"/>
    </location>
</feature>
<feature type="compositionally biased region" description="Low complexity" evidence="1">
    <location>
        <begin position="1195"/>
        <end position="1204"/>
    </location>
</feature>
<protein>
    <recommendedName>
        <fullName evidence="3">WSC domain-containing protein</fullName>
    </recommendedName>
</protein>
<feature type="compositionally biased region" description="Low complexity" evidence="1">
    <location>
        <begin position="936"/>
        <end position="945"/>
    </location>
</feature>
<dbReference type="InterPro" id="IPR018535">
    <property type="entry name" value="DUF1996"/>
</dbReference>
<feature type="compositionally biased region" description="Basic and acidic residues" evidence="1">
    <location>
        <begin position="1056"/>
        <end position="1070"/>
    </location>
</feature>
<feature type="compositionally biased region" description="Low complexity" evidence="1">
    <location>
        <begin position="1074"/>
        <end position="1093"/>
    </location>
</feature>
<feature type="signal peptide" evidence="2">
    <location>
        <begin position="1"/>
        <end position="19"/>
    </location>
</feature>
<feature type="compositionally biased region" description="Basic and acidic residues" evidence="1">
    <location>
        <begin position="1099"/>
        <end position="1111"/>
    </location>
</feature>
<evidence type="ECO:0000313" key="5">
    <source>
        <dbReference type="Proteomes" id="UP000635477"/>
    </source>
</evidence>
<dbReference type="Pfam" id="PF01822">
    <property type="entry name" value="WSC"/>
    <property type="match status" value="4"/>
</dbReference>
<keyword evidence="2" id="KW-0732">Signal</keyword>
<organism evidence="4 5">
    <name type="scientific">Fusarium zealandicum</name>
    <dbReference type="NCBI Taxonomy" id="1053134"/>
    <lineage>
        <taxon>Eukaryota</taxon>
        <taxon>Fungi</taxon>
        <taxon>Dikarya</taxon>
        <taxon>Ascomycota</taxon>
        <taxon>Pezizomycotina</taxon>
        <taxon>Sordariomycetes</taxon>
        <taxon>Hypocreomycetidae</taxon>
        <taxon>Hypocreales</taxon>
        <taxon>Nectriaceae</taxon>
        <taxon>Fusarium</taxon>
        <taxon>Fusarium staphyleae species complex</taxon>
    </lineage>
</organism>
<dbReference type="Proteomes" id="UP000635477">
    <property type="component" value="Unassembled WGS sequence"/>
</dbReference>
<accession>A0A8H4XIW9</accession>
<dbReference type="InterPro" id="IPR002889">
    <property type="entry name" value="WSC_carb-bd"/>
</dbReference>
<comment type="caution">
    <text evidence="4">The sequence shown here is derived from an EMBL/GenBank/DDBJ whole genome shotgun (WGS) entry which is preliminary data.</text>
</comment>
<feature type="compositionally biased region" description="Low complexity" evidence="1">
    <location>
        <begin position="953"/>
        <end position="1002"/>
    </location>
</feature>
<reference evidence="4" key="1">
    <citation type="journal article" date="2020" name="BMC Genomics">
        <title>Correction to: Identification and distribution of gene clusters required for synthesis of sphingolipid metabolism inhibitors in diverse species of the filamentous fungus Fusarium.</title>
        <authorList>
            <person name="Kim H.S."/>
            <person name="Lohmar J.M."/>
            <person name="Busman M."/>
            <person name="Brown D.W."/>
            <person name="Naumann T.A."/>
            <person name="Divon H.H."/>
            <person name="Lysoe E."/>
            <person name="Uhlig S."/>
            <person name="Proctor R.H."/>
        </authorList>
    </citation>
    <scope>NUCLEOTIDE SEQUENCE</scope>
    <source>
        <strain evidence="4">NRRL 22465</strain>
    </source>
</reference>
<gene>
    <name evidence="4" type="ORF">FZEAL_7396</name>
</gene>
<feature type="domain" description="WSC" evidence="3">
    <location>
        <begin position="370"/>
        <end position="467"/>
    </location>
</feature>
<feature type="compositionally biased region" description="Low complexity" evidence="1">
    <location>
        <begin position="1259"/>
        <end position="1276"/>
    </location>
</feature>
<dbReference type="SMART" id="SM00321">
    <property type="entry name" value="WSC"/>
    <property type="match status" value="4"/>
</dbReference>
<feature type="compositionally biased region" description="Low complexity" evidence="1">
    <location>
        <begin position="1160"/>
        <end position="1176"/>
    </location>
</feature>